<evidence type="ECO:0000313" key="2">
    <source>
        <dbReference type="EMBL" id="SFQ41808.1"/>
    </source>
</evidence>
<keyword evidence="1" id="KW-0812">Transmembrane</keyword>
<reference evidence="2 3" key="1">
    <citation type="submission" date="2016-10" db="EMBL/GenBank/DDBJ databases">
        <authorList>
            <person name="de Groot N.N."/>
        </authorList>
    </citation>
    <scope>NUCLEOTIDE SEQUENCE [LARGE SCALE GENOMIC DNA]</scope>
    <source>
        <strain evidence="2 3">DSM 20581</strain>
    </source>
</reference>
<dbReference type="STRING" id="82801.SAMN04488506_1913"/>
<organism evidence="2 3">
    <name type="scientific">Desemzia incerta</name>
    <dbReference type="NCBI Taxonomy" id="82801"/>
    <lineage>
        <taxon>Bacteria</taxon>
        <taxon>Bacillati</taxon>
        <taxon>Bacillota</taxon>
        <taxon>Bacilli</taxon>
        <taxon>Lactobacillales</taxon>
        <taxon>Carnobacteriaceae</taxon>
        <taxon>Desemzia</taxon>
    </lineage>
</organism>
<keyword evidence="1" id="KW-1133">Transmembrane helix</keyword>
<keyword evidence="3" id="KW-1185">Reference proteome</keyword>
<dbReference type="AlphaFoldDB" id="A0A1I5YC89"/>
<sequence length="39" mass="4471">MVFFLAKFIFATILVVFIGSLLSVLFKIDNKSEDDDLNF</sequence>
<evidence type="ECO:0000313" key="3">
    <source>
        <dbReference type="Proteomes" id="UP000199136"/>
    </source>
</evidence>
<gene>
    <name evidence="2" type="ORF">SAMN04488506_1913</name>
</gene>
<keyword evidence="1" id="KW-0472">Membrane</keyword>
<dbReference type="Proteomes" id="UP000199136">
    <property type="component" value="Unassembled WGS sequence"/>
</dbReference>
<dbReference type="EMBL" id="FOXW01000007">
    <property type="protein sequence ID" value="SFQ41808.1"/>
    <property type="molecule type" value="Genomic_DNA"/>
</dbReference>
<feature type="transmembrane region" description="Helical" evidence="1">
    <location>
        <begin position="6"/>
        <end position="26"/>
    </location>
</feature>
<name>A0A1I5YC89_9LACT</name>
<protein>
    <submittedName>
        <fullName evidence="2">Uncharacterized protein</fullName>
    </submittedName>
</protein>
<evidence type="ECO:0000256" key="1">
    <source>
        <dbReference type="SAM" id="Phobius"/>
    </source>
</evidence>
<accession>A0A1I5YC89</accession>
<proteinExistence type="predicted"/>